<proteinExistence type="predicted"/>
<sequence length="415" mass="45652">MLSVEEEIIAAFEGREPERLADLGGVAFLDGRETEIARVTFMPEVLDLTLAELVCGSTDQALLDFVLACARVPVGGDGVRPSDYRDAMAKLAASPIGLDLADDVQSALLERAAEPAEHEVTRWVALGASLQLALAHPKDLQHRLLDKLRRIKMPESQPEFARRAAKVVGVAHSHWPAEVLIGMLERASTTQGGRDEALFELGMARLHYGLEATDLKQADALFEEARGHFEACRSAREHRPDAVAYSGILAMLTALRRGESRDEMKDRGREILLEVSIADVWSSPRVPLWDWMGARWTELVRWRDLADRIAHLAADTSAAFERNAEIDIRYRLLGIYVANRVVLGRGAGGVETFIQPAIQTQILQDEFGAAVIEDWLDEVVAADEEWREAAASLLHALRNGSAPPGKRLGTAAHQA</sequence>
<accession>A0ABX2KVW6</accession>
<gene>
    <name evidence="1" type="ORF">GBZ26_11375</name>
</gene>
<evidence type="ECO:0008006" key="3">
    <source>
        <dbReference type="Google" id="ProtNLM"/>
    </source>
</evidence>
<evidence type="ECO:0000313" key="1">
    <source>
        <dbReference type="EMBL" id="NUB19812.1"/>
    </source>
</evidence>
<dbReference type="EMBL" id="WHOR01000067">
    <property type="protein sequence ID" value="NUB19812.1"/>
    <property type="molecule type" value="Genomic_DNA"/>
</dbReference>
<comment type="caution">
    <text evidence="1">The sequence shown here is derived from an EMBL/GenBank/DDBJ whole genome shotgun (WGS) entry which is preliminary data.</text>
</comment>
<dbReference type="Proteomes" id="UP000639419">
    <property type="component" value="Unassembled WGS sequence"/>
</dbReference>
<organism evidence="1 2">
    <name type="scientific">Azospirillum formosense</name>
    <dbReference type="NCBI Taxonomy" id="861533"/>
    <lineage>
        <taxon>Bacteria</taxon>
        <taxon>Pseudomonadati</taxon>
        <taxon>Pseudomonadota</taxon>
        <taxon>Alphaproteobacteria</taxon>
        <taxon>Rhodospirillales</taxon>
        <taxon>Azospirillaceae</taxon>
        <taxon>Azospirillum</taxon>
    </lineage>
</organism>
<protein>
    <recommendedName>
        <fullName evidence="3">Tetratricopeptide repeat protein</fullName>
    </recommendedName>
</protein>
<dbReference type="RefSeq" id="WP_174438938.1">
    <property type="nucleotide sequence ID" value="NZ_BAABCC010000057.1"/>
</dbReference>
<reference evidence="1 2" key="1">
    <citation type="submission" date="2019-10" db="EMBL/GenBank/DDBJ databases">
        <title>Genome sequence of Azospirillum formosense CC-Nfb-7.</title>
        <authorList>
            <person name="Ambrosini A."/>
            <person name="Sant'Anna F.H."/>
            <person name="Cassan F.D."/>
            <person name="Souza E.M."/>
            <person name="Passaglia L.M.P."/>
        </authorList>
    </citation>
    <scope>NUCLEOTIDE SEQUENCE [LARGE SCALE GENOMIC DNA]</scope>
    <source>
        <strain evidence="1 2">CC-NFb-7</strain>
    </source>
</reference>
<evidence type="ECO:0000313" key="2">
    <source>
        <dbReference type="Proteomes" id="UP000639419"/>
    </source>
</evidence>
<keyword evidence="2" id="KW-1185">Reference proteome</keyword>
<name>A0ABX2KVW6_9PROT</name>